<dbReference type="InterPro" id="IPR046945">
    <property type="entry name" value="RHMD-like"/>
</dbReference>
<dbReference type="GO" id="GO:0000287">
    <property type="term" value="F:magnesium ion binding"/>
    <property type="evidence" value="ECO:0007669"/>
    <property type="project" value="TreeGrafter"/>
</dbReference>
<evidence type="ECO:0000256" key="2">
    <source>
        <dbReference type="ARBA" id="ARBA00022723"/>
    </source>
</evidence>
<dbReference type="Proteomes" id="UP000284543">
    <property type="component" value="Unassembled WGS sequence"/>
</dbReference>
<comment type="cofactor">
    <cofactor evidence="1">
        <name>Mg(2+)</name>
        <dbReference type="ChEBI" id="CHEBI:18420"/>
    </cofactor>
</comment>
<evidence type="ECO:0000313" key="7">
    <source>
        <dbReference type="Proteomes" id="UP000283975"/>
    </source>
</evidence>
<keyword evidence="3" id="KW-0460">Magnesium</keyword>
<reference evidence="7 8" key="1">
    <citation type="submission" date="2018-08" db="EMBL/GenBank/DDBJ databases">
        <title>A genome reference for cultivated species of the human gut microbiota.</title>
        <authorList>
            <person name="Zou Y."/>
            <person name="Xue W."/>
            <person name="Luo G."/>
        </authorList>
    </citation>
    <scope>NUCLEOTIDE SEQUENCE [LARGE SCALE GENOMIC DNA]</scope>
    <source>
        <strain evidence="5 8">AF14-18</strain>
        <strain evidence="6 7">AM35-14</strain>
    </source>
</reference>
<dbReference type="GO" id="GO:0016052">
    <property type="term" value="P:carbohydrate catabolic process"/>
    <property type="evidence" value="ECO:0007669"/>
    <property type="project" value="TreeGrafter"/>
</dbReference>
<dbReference type="GO" id="GO:0009063">
    <property type="term" value="P:amino acid catabolic process"/>
    <property type="evidence" value="ECO:0007669"/>
    <property type="project" value="InterPro"/>
</dbReference>
<evidence type="ECO:0000313" key="8">
    <source>
        <dbReference type="Proteomes" id="UP000284543"/>
    </source>
</evidence>
<dbReference type="Pfam" id="PF02746">
    <property type="entry name" value="MR_MLE_N"/>
    <property type="match status" value="1"/>
</dbReference>
<dbReference type="SUPFAM" id="SSF51604">
    <property type="entry name" value="Enolase C-terminal domain-like"/>
    <property type="match status" value="1"/>
</dbReference>
<evidence type="ECO:0000313" key="6">
    <source>
        <dbReference type="EMBL" id="RHC57338.1"/>
    </source>
</evidence>
<evidence type="ECO:0000259" key="4">
    <source>
        <dbReference type="SMART" id="SM00922"/>
    </source>
</evidence>
<dbReference type="SUPFAM" id="SSF54826">
    <property type="entry name" value="Enolase N-terminal domain-like"/>
    <property type="match status" value="1"/>
</dbReference>
<dbReference type="SMART" id="SM00922">
    <property type="entry name" value="MR_MLE"/>
    <property type="match status" value="1"/>
</dbReference>
<dbReference type="Proteomes" id="UP000283975">
    <property type="component" value="Unassembled WGS sequence"/>
</dbReference>
<dbReference type="Gene3D" id="3.30.390.10">
    <property type="entry name" value="Enolase-like, N-terminal domain"/>
    <property type="match status" value="1"/>
</dbReference>
<evidence type="ECO:0000256" key="3">
    <source>
        <dbReference type="ARBA" id="ARBA00022842"/>
    </source>
</evidence>
<keyword evidence="2" id="KW-0479">Metal-binding</keyword>
<comment type="caution">
    <text evidence="5">The sequence shown here is derived from an EMBL/GenBank/DDBJ whole genome shotgun (WGS) entry which is preliminary data.</text>
</comment>
<gene>
    <name evidence="6" type="ORF">DW839_06430</name>
    <name evidence="5" type="ORF">DWW02_20915</name>
</gene>
<dbReference type="PANTHER" id="PTHR13794:SF58">
    <property type="entry name" value="MITOCHONDRIAL ENOLASE SUPERFAMILY MEMBER 1"/>
    <property type="match status" value="1"/>
</dbReference>
<dbReference type="AlphaFoldDB" id="A0A412Z027"/>
<feature type="domain" description="Mandelate racemase/muconate lactonizing enzyme C-terminal" evidence="4">
    <location>
        <begin position="146"/>
        <end position="251"/>
    </location>
</feature>
<dbReference type="InterPro" id="IPR029065">
    <property type="entry name" value="Enolase_C-like"/>
</dbReference>
<evidence type="ECO:0000256" key="1">
    <source>
        <dbReference type="ARBA" id="ARBA00001946"/>
    </source>
</evidence>
<evidence type="ECO:0000313" key="5">
    <source>
        <dbReference type="EMBL" id="RGV73310.1"/>
    </source>
</evidence>
<dbReference type="InterPro" id="IPR029017">
    <property type="entry name" value="Enolase-like_N"/>
</dbReference>
<dbReference type="PANTHER" id="PTHR13794">
    <property type="entry name" value="ENOLASE SUPERFAMILY, MANDELATE RACEMASE"/>
    <property type="match status" value="1"/>
</dbReference>
<dbReference type="InterPro" id="IPR036849">
    <property type="entry name" value="Enolase-like_C_sf"/>
</dbReference>
<sequence length="380" mass="42431">MKITKVEAIPVRQKGEIKKINDSAQDGIIIKVYTDEGIIGYGEVDSAPWVVKSIIDSPVSHRICQGLGQAIIGEDPFETEKIWEKMYLSSMFYGRRGVVIHAMSGIDIALWDIKGKALNMPICKLLGGVQRDKVRAYGSTLMPYTPQEAAEEALRWKEQGFSAVKMGWGGFELPQSECVKLVEATRNAIGDDMDMMLDIGFIPSGDFNVTAASRLLLINEIREFKPYWIEEAVYPDDYEGYKMLVESTDVRIAGGENETTRYGFKQLIEVCKLDILQPDITRCGGLTEAKRIGAMATAHNTTVIPHAWSSGIVIAASLHFIATQSNSNLLEYCVWDTPIRKEMLKQDFKLRDGYVDVPMGPGLGIEIDDEAIQKYRCDII</sequence>
<dbReference type="EMBL" id="QRZM01000010">
    <property type="protein sequence ID" value="RGV73310.1"/>
    <property type="molecule type" value="Genomic_DNA"/>
</dbReference>
<dbReference type="Gene3D" id="3.20.20.120">
    <property type="entry name" value="Enolase-like C-terminal domain"/>
    <property type="match status" value="1"/>
</dbReference>
<dbReference type="InterPro" id="IPR018110">
    <property type="entry name" value="Mandel_Rmase/mucon_lact_enz_CS"/>
</dbReference>
<dbReference type="InterPro" id="IPR013342">
    <property type="entry name" value="Mandelate_racemase_C"/>
</dbReference>
<name>A0A412Z027_9FIRM</name>
<dbReference type="GO" id="GO:0016836">
    <property type="term" value="F:hydro-lyase activity"/>
    <property type="evidence" value="ECO:0007669"/>
    <property type="project" value="TreeGrafter"/>
</dbReference>
<protein>
    <submittedName>
        <fullName evidence="5">Mandelate racemase/muconate lactonizing enzyme family protein</fullName>
    </submittedName>
</protein>
<dbReference type="InterPro" id="IPR013341">
    <property type="entry name" value="Mandelate_racemase_N_dom"/>
</dbReference>
<proteinExistence type="predicted"/>
<dbReference type="CDD" id="cd03316">
    <property type="entry name" value="MR_like"/>
    <property type="match status" value="1"/>
</dbReference>
<accession>A0A412Z027</accession>
<dbReference type="SFLD" id="SFLDS00001">
    <property type="entry name" value="Enolase"/>
    <property type="match status" value="1"/>
</dbReference>
<dbReference type="EMBL" id="QSHZ01000005">
    <property type="protein sequence ID" value="RHC57338.1"/>
    <property type="molecule type" value="Genomic_DNA"/>
</dbReference>
<dbReference type="Pfam" id="PF13378">
    <property type="entry name" value="MR_MLE_C"/>
    <property type="match status" value="1"/>
</dbReference>
<dbReference type="RefSeq" id="WP_024726019.1">
    <property type="nucleotide sequence ID" value="NZ_CAUDQH010000004.1"/>
</dbReference>
<organism evidence="5 8">
    <name type="scientific">Enterocloster bolteae</name>
    <dbReference type="NCBI Taxonomy" id="208479"/>
    <lineage>
        <taxon>Bacteria</taxon>
        <taxon>Bacillati</taxon>
        <taxon>Bacillota</taxon>
        <taxon>Clostridia</taxon>
        <taxon>Lachnospirales</taxon>
        <taxon>Lachnospiraceae</taxon>
        <taxon>Enterocloster</taxon>
    </lineage>
</organism>
<dbReference type="PROSITE" id="PS00908">
    <property type="entry name" value="MR_MLE_1"/>
    <property type="match status" value="1"/>
</dbReference>
<dbReference type="SFLD" id="SFLDG00179">
    <property type="entry name" value="mandelate_racemase"/>
    <property type="match status" value="1"/>
</dbReference>